<accession>A0A8X6PJK2</accession>
<feature type="domain" description="DUF5641" evidence="1">
    <location>
        <begin position="2"/>
        <end position="90"/>
    </location>
</feature>
<dbReference type="EMBL" id="BMAW01115936">
    <property type="protein sequence ID" value="GFT68307.1"/>
    <property type="molecule type" value="Genomic_DNA"/>
</dbReference>
<keyword evidence="3" id="KW-1185">Reference proteome</keyword>
<dbReference type="AlphaFoldDB" id="A0A8X6PJK2"/>
<dbReference type="InterPro" id="IPR040676">
    <property type="entry name" value="DUF5641"/>
</dbReference>
<name>A0A8X6PJK2_NEPPI</name>
<evidence type="ECO:0000313" key="2">
    <source>
        <dbReference type="EMBL" id="GFT68307.1"/>
    </source>
</evidence>
<organism evidence="2 3">
    <name type="scientific">Nephila pilipes</name>
    <name type="common">Giant wood spider</name>
    <name type="synonym">Nephila maculata</name>
    <dbReference type="NCBI Taxonomy" id="299642"/>
    <lineage>
        <taxon>Eukaryota</taxon>
        <taxon>Metazoa</taxon>
        <taxon>Ecdysozoa</taxon>
        <taxon>Arthropoda</taxon>
        <taxon>Chelicerata</taxon>
        <taxon>Arachnida</taxon>
        <taxon>Araneae</taxon>
        <taxon>Araneomorphae</taxon>
        <taxon>Entelegynae</taxon>
        <taxon>Araneoidea</taxon>
        <taxon>Nephilidae</taxon>
        <taxon>Nephila</taxon>
    </lineage>
</organism>
<evidence type="ECO:0000259" key="1">
    <source>
        <dbReference type="Pfam" id="PF18701"/>
    </source>
</evidence>
<dbReference type="Proteomes" id="UP000887013">
    <property type="component" value="Unassembled WGS sequence"/>
</dbReference>
<gene>
    <name evidence="2" type="primary">AVEN_246988_1</name>
    <name evidence="2" type="ORF">NPIL_340771</name>
</gene>
<dbReference type="OrthoDB" id="6433784at2759"/>
<dbReference type="PANTHER" id="PTHR47331:SF5">
    <property type="entry name" value="RIBONUCLEASE H"/>
    <property type="match status" value="1"/>
</dbReference>
<reference evidence="2" key="1">
    <citation type="submission" date="2020-08" db="EMBL/GenBank/DDBJ databases">
        <title>Multicomponent nature underlies the extraordinary mechanical properties of spider dragline silk.</title>
        <authorList>
            <person name="Kono N."/>
            <person name="Nakamura H."/>
            <person name="Mori M."/>
            <person name="Yoshida Y."/>
            <person name="Ohtoshi R."/>
            <person name="Malay A.D."/>
            <person name="Moran D.A.P."/>
            <person name="Tomita M."/>
            <person name="Numata K."/>
            <person name="Arakawa K."/>
        </authorList>
    </citation>
    <scope>NUCLEOTIDE SEQUENCE</scope>
</reference>
<dbReference type="PANTHER" id="PTHR47331">
    <property type="entry name" value="PHD-TYPE DOMAIN-CONTAINING PROTEIN"/>
    <property type="match status" value="1"/>
</dbReference>
<comment type="caution">
    <text evidence="2">The sequence shown here is derived from an EMBL/GenBank/DDBJ whole genome shotgun (WGS) entry which is preliminary data.</text>
</comment>
<evidence type="ECO:0000313" key="3">
    <source>
        <dbReference type="Proteomes" id="UP000887013"/>
    </source>
</evidence>
<proteinExistence type="predicted"/>
<dbReference type="Pfam" id="PF18701">
    <property type="entry name" value="DUF5641"/>
    <property type="match status" value="1"/>
</dbReference>
<sequence>MQHHQRLREQFRKRFRDEYLGLLVPLKSKFVKTIEINDIFLVGYGTLKRSDWLIGRVIDIYPGKDNQIRVVKVKAKTRELTRPVKKLYPLELSSLTETLLKYLCFLNSTLNLICLLNIFEICITD</sequence>
<protein>
    <submittedName>
        <fullName evidence="2">Integrase catalytic domain-containing protein</fullName>
    </submittedName>
</protein>